<dbReference type="SMART" id="SM01134">
    <property type="entry name" value="DeoRC"/>
    <property type="match status" value="1"/>
</dbReference>
<dbReference type="PANTHER" id="PTHR30363:SF44">
    <property type="entry name" value="AGA OPERON TRANSCRIPTIONAL REPRESSOR-RELATED"/>
    <property type="match status" value="1"/>
</dbReference>
<dbReference type="OrthoDB" id="9797223at2"/>
<dbReference type="SUPFAM" id="SSF100950">
    <property type="entry name" value="NagB/RpiA/CoA transferase-like"/>
    <property type="match status" value="1"/>
</dbReference>
<dbReference type="PRINTS" id="PR00037">
    <property type="entry name" value="HTHLACR"/>
</dbReference>
<dbReference type="GO" id="GO:0003700">
    <property type="term" value="F:DNA-binding transcription factor activity"/>
    <property type="evidence" value="ECO:0007669"/>
    <property type="project" value="InterPro"/>
</dbReference>
<dbReference type="PANTHER" id="PTHR30363">
    <property type="entry name" value="HTH-TYPE TRANSCRIPTIONAL REGULATOR SRLR-RELATED"/>
    <property type="match status" value="1"/>
</dbReference>
<dbReference type="InterPro" id="IPR036388">
    <property type="entry name" value="WH-like_DNA-bd_sf"/>
</dbReference>
<reference evidence="4 5" key="1">
    <citation type="journal article" date="2015" name="Int. J. Syst. Evol. Microbiol.">
        <title>Novibacillus thermophilus gen. nov., sp. nov., a Gram-staining-negative and moderately thermophilic member of the family Thermoactinomycetaceae.</title>
        <authorList>
            <person name="Yang G."/>
            <person name="Chen J."/>
            <person name="Zhou S."/>
        </authorList>
    </citation>
    <scope>NUCLEOTIDE SEQUENCE [LARGE SCALE GENOMIC DNA]</scope>
    <source>
        <strain evidence="4 5">SG-1</strain>
    </source>
</reference>
<dbReference type="EMBL" id="CP019699">
    <property type="protein sequence ID" value="AQS57502.1"/>
    <property type="molecule type" value="Genomic_DNA"/>
</dbReference>
<organism evidence="4 5">
    <name type="scientific">Novibacillus thermophilus</name>
    <dbReference type="NCBI Taxonomy" id="1471761"/>
    <lineage>
        <taxon>Bacteria</taxon>
        <taxon>Bacillati</taxon>
        <taxon>Bacillota</taxon>
        <taxon>Bacilli</taxon>
        <taxon>Bacillales</taxon>
        <taxon>Thermoactinomycetaceae</taxon>
        <taxon>Novibacillus</taxon>
    </lineage>
</organism>
<feature type="domain" description="HTH deoR-type" evidence="3">
    <location>
        <begin position="3"/>
        <end position="58"/>
    </location>
</feature>
<evidence type="ECO:0000313" key="4">
    <source>
        <dbReference type="EMBL" id="AQS57502.1"/>
    </source>
</evidence>
<dbReference type="KEGG" id="ntr:B0W44_10460"/>
<dbReference type="InterPro" id="IPR001034">
    <property type="entry name" value="DeoR_HTH"/>
</dbReference>
<protein>
    <submittedName>
        <fullName evidence="4">Transcriptional regulator</fullName>
    </submittedName>
</protein>
<dbReference type="InterPro" id="IPR036390">
    <property type="entry name" value="WH_DNA-bd_sf"/>
</dbReference>
<evidence type="ECO:0000259" key="3">
    <source>
        <dbReference type="PROSITE" id="PS51000"/>
    </source>
</evidence>
<proteinExistence type="predicted"/>
<dbReference type="PROSITE" id="PS51000">
    <property type="entry name" value="HTH_DEOR_2"/>
    <property type="match status" value="1"/>
</dbReference>
<dbReference type="InterPro" id="IPR037171">
    <property type="entry name" value="NagB/RpiA_transferase-like"/>
</dbReference>
<dbReference type="InterPro" id="IPR050313">
    <property type="entry name" value="Carb_Metab_HTH_regulators"/>
</dbReference>
<evidence type="ECO:0000256" key="1">
    <source>
        <dbReference type="ARBA" id="ARBA00023015"/>
    </source>
</evidence>
<dbReference type="SMART" id="SM00420">
    <property type="entry name" value="HTH_DEOR"/>
    <property type="match status" value="1"/>
</dbReference>
<sequence>MFSLERKQRVLEYLNQHQRATVKELSQLFNVTEATLRSDLTALEKEGHIKRIHGGAVLADNVSSEYSFLVREKKNRQEKIAIGKTAADMVETGQCILLDGSTTCLEMARSLRKRKIRLTVITNGLMAAMELRENPEITVIVTGGILRIGSISLEGTLSRHIFNEINVDTAFLSARGFTFEDGLTDFNMYEVELKKLMVDSSPHVVALLDHSKMEKSSIASFAKTEQVTTLITDRKTPESVIRKFRDKGINVIVPSE</sequence>
<evidence type="ECO:0000313" key="5">
    <source>
        <dbReference type="Proteomes" id="UP000188603"/>
    </source>
</evidence>
<keyword evidence="2" id="KW-0804">Transcription</keyword>
<dbReference type="Pfam" id="PF08220">
    <property type="entry name" value="HTH_DeoR"/>
    <property type="match status" value="1"/>
</dbReference>
<dbReference type="Gene3D" id="3.40.50.1360">
    <property type="match status" value="1"/>
</dbReference>
<dbReference type="RefSeq" id="WP_077721345.1">
    <property type="nucleotide sequence ID" value="NZ_CP019699.1"/>
</dbReference>
<gene>
    <name evidence="4" type="ORF">B0W44_10460</name>
</gene>
<dbReference type="Pfam" id="PF00455">
    <property type="entry name" value="DeoRC"/>
    <property type="match status" value="1"/>
</dbReference>
<keyword evidence="1" id="KW-0805">Transcription regulation</keyword>
<keyword evidence="5" id="KW-1185">Reference proteome</keyword>
<dbReference type="AlphaFoldDB" id="A0A1U9KBV3"/>
<dbReference type="Gene3D" id="1.10.10.10">
    <property type="entry name" value="Winged helix-like DNA-binding domain superfamily/Winged helix DNA-binding domain"/>
    <property type="match status" value="1"/>
</dbReference>
<dbReference type="SUPFAM" id="SSF46785">
    <property type="entry name" value="Winged helix' DNA-binding domain"/>
    <property type="match status" value="1"/>
</dbReference>
<dbReference type="STRING" id="1471761.B0W44_10460"/>
<dbReference type="Proteomes" id="UP000188603">
    <property type="component" value="Chromosome"/>
</dbReference>
<evidence type="ECO:0000256" key="2">
    <source>
        <dbReference type="ARBA" id="ARBA00023163"/>
    </source>
</evidence>
<dbReference type="InterPro" id="IPR014036">
    <property type="entry name" value="DeoR-like_C"/>
</dbReference>
<name>A0A1U9KBV3_9BACL</name>
<accession>A0A1U9KBV3</accession>